<proteinExistence type="predicted"/>
<dbReference type="InterPro" id="IPR011047">
    <property type="entry name" value="Quinoprotein_ADH-like_sf"/>
</dbReference>
<sequence length="130" mass="14782">LSTIDGSLRAVEPHSGVVKWTLKGGSKRDVWLEIDPETGTKLHELSLSHTDRHCPLNKNSSVFIGRSEYKLTMFDPENQKRRWNATFTDYSSHLLPTDSSYRYQHFASTMAGRVVTVNKDDGKVVWETDA</sequence>
<dbReference type="AlphaFoldDB" id="A0A183EA81"/>
<dbReference type="Pfam" id="PF13360">
    <property type="entry name" value="PQQ_2"/>
    <property type="match status" value="1"/>
</dbReference>
<dbReference type="InterPro" id="IPR002372">
    <property type="entry name" value="PQQ_rpt_dom"/>
</dbReference>
<evidence type="ECO:0000259" key="1">
    <source>
        <dbReference type="Pfam" id="PF13360"/>
    </source>
</evidence>
<organism evidence="2">
    <name type="scientific">Gongylonema pulchrum</name>
    <dbReference type="NCBI Taxonomy" id="637853"/>
    <lineage>
        <taxon>Eukaryota</taxon>
        <taxon>Metazoa</taxon>
        <taxon>Ecdysozoa</taxon>
        <taxon>Nematoda</taxon>
        <taxon>Chromadorea</taxon>
        <taxon>Rhabditida</taxon>
        <taxon>Spirurina</taxon>
        <taxon>Spiruromorpha</taxon>
        <taxon>Spiruroidea</taxon>
        <taxon>Gongylonematidae</taxon>
        <taxon>Gongylonema</taxon>
    </lineage>
</organism>
<reference evidence="2" key="1">
    <citation type="submission" date="2016-06" db="UniProtKB">
        <authorList>
            <consortium name="WormBaseParasite"/>
        </authorList>
    </citation>
    <scope>IDENTIFICATION</scope>
</reference>
<feature type="domain" description="Pyrrolo-quinoline quinone repeat" evidence="1">
    <location>
        <begin position="29"/>
        <end position="128"/>
    </location>
</feature>
<dbReference type="SUPFAM" id="SSF50998">
    <property type="entry name" value="Quinoprotein alcohol dehydrogenase-like"/>
    <property type="match status" value="1"/>
</dbReference>
<dbReference type="WBParaSite" id="GPUH_0001789701-mRNA-1">
    <property type="protein sequence ID" value="GPUH_0001789701-mRNA-1"/>
    <property type="gene ID" value="GPUH_0001789701"/>
</dbReference>
<evidence type="ECO:0000313" key="2">
    <source>
        <dbReference type="WBParaSite" id="GPUH_0001789701-mRNA-1"/>
    </source>
</evidence>
<dbReference type="InterPro" id="IPR018391">
    <property type="entry name" value="PQQ_b-propeller_rpt"/>
</dbReference>
<dbReference type="SMART" id="SM00564">
    <property type="entry name" value="PQQ"/>
    <property type="match status" value="2"/>
</dbReference>
<name>A0A183EA81_9BILA</name>
<accession>A0A183EA81</accession>
<protein>
    <submittedName>
        <fullName evidence="2">Bulb-type lectin domain-containing protein</fullName>
    </submittedName>
</protein>
<dbReference type="InterPro" id="IPR015943">
    <property type="entry name" value="WD40/YVTN_repeat-like_dom_sf"/>
</dbReference>
<dbReference type="Gene3D" id="2.130.10.10">
    <property type="entry name" value="YVTN repeat-like/Quinoprotein amine dehydrogenase"/>
    <property type="match status" value="1"/>
</dbReference>